<dbReference type="Proteomes" id="UP000046393">
    <property type="component" value="Unplaced"/>
</dbReference>
<dbReference type="AlphaFoldDB" id="A0A0N5AQD7"/>
<keyword evidence="2" id="KW-1185">Reference proteome</keyword>
<dbReference type="WBParaSite" id="SMUV_0000689601-mRNA-1">
    <property type="protein sequence ID" value="SMUV_0000689601-mRNA-1"/>
    <property type="gene ID" value="SMUV_0000689601"/>
</dbReference>
<sequence length="104" mass="11751">MKVKNGFVEKVTDWNSSRQSWEETKDSELKNLETSSGDESPPSDIPASSSVSNTIGALDFFIQAIDKNELNEKPDLETQLKILRWMRNCSSDNVSLLVRERSSN</sequence>
<organism evidence="2 3">
    <name type="scientific">Syphacia muris</name>
    <dbReference type="NCBI Taxonomy" id="451379"/>
    <lineage>
        <taxon>Eukaryota</taxon>
        <taxon>Metazoa</taxon>
        <taxon>Ecdysozoa</taxon>
        <taxon>Nematoda</taxon>
        <taxon>Chromadorea</taxon>
        <taxon>Rhabditida</taxon>
        <taxon>Spirurina</taxon>
        <taxon>Oxyuridomorpha</taxon>
        <taxon>Oxyuroidea</taxon>
        <taxon>Oxyuridae</taxon>
        <taxon>Syphacia</taxon>
    </lineage>
</organism>
<evidence type="ECO:0000256" key="1">
    <source>
        <dbReference type="SAM" id="MobiDB-lite"/>
    </source>
</evidence>
<feature type="compositionally biased region" description="Basic and acidic residues" evidence="1">
    <location>
        <begin position="20"/>
        <end position="31"/>
    </location>
</feature>
<feature type="region of interest" description="Disordered" evidence="1">
    <location>
        <begin position="15"/>
        <end position="51"/>
    </location>
</feature>
<protein>
    <submittedName>
        <fullName evidence="3">BESS domain-containing protein</fullName>
    </submittedName>
</protein>
<reference evidence="3" key="1">
    <citation type="submission" date="2017-02" db="UniProtKB">
        <authorList>
            <consortium name="WormBaseParasite"/>
        </authorList>
    </citation>
    <scope>IDENTIFICATION</scope>
</reference>
<accession>A0A0N5AQD7</accession>
<name>A0A0N5AQD7_9BILA</name>
<dbReference type="STRING" id="451379.A0A0N5AQD7"/>
<evidence type="ECO:0000313" key="2">
    <source>
        <dbReference type="Proteomes" id="UP000046393"/>
    </source>
</evidence>
<evidence type="ECO:0000313" key="3">
    <source>
        <dbReference type="WBParaSite" id="SMUV_0000689601-mRNA-1"/>
    </source>
</evidence>
<proteinExistence type="predicted"/>